<feature type="compositionally biased region" description="Polar residues" evidence="1">
    <location>
        <begin position="481"/>
        <end position="491"/>
    </location>
</feature>
<keyword evidence="3" id="KW-0732">Signal</keyword>
<feature type="chain" id="PRO_5002769071" evidence="3">
    <location>
        <begin position="39"/>
        <end position="700"/>
    </location>
</feature>
<feature type="region of interest" description="Disordered" evidence="1">
    <location>
        <begin position="479"/>
        <end position="660"/>
    </location>
</feature>
<keyword evidence="2" id="KW-0812">Transmembrane</keyword>
<feature type="transmembrane region" description="Helical" evidence="2">
    <location>
        <begin position="328"/>
        <end position="347"/>
    </location>
</feature>
<feature type="transmembrane region" description="Helical" evidence="2">
    <location>
        <begin position="426"/>
        <end position="444"/>
    </location>
</feature>
<protein>
    <submittedName>
        <fullName evidence="4">ABC-type antimicrobial peptide transport system, permease component</fullName>
    </submittedName>
</protein>
<keyword evidence="5" id="KW-1185">Reference proteome</keyword>
<feature type="compositionally biased region" description="Basic and acidic residues" evidence="1">
    <location>
        <begin position="595"/>
        <end position="615"/>
    </location>
</feature>
<dbReference type="EMBL" id="DQ489740">
    <property type="protein sequence ID" value="ACA83641.1"/>
    <property type="molecule type" value="Genomic_DNA"/>
</dbReference>
<dbReference type="KEGG" id="lci:LCK_p100038"/>
<accession>B1N0N6</accession>
<evidence type="ECO:0000313" key="4">
    <source>
        <dbReference type="EMBL" id="ACA83641.1"/>
    </source>
</evidence>
<dbReference type="AlphaFoldDB" id="B1N0N6"/>
<evidence type="ECO:0000256" key="3">
    <source>
        <dbReference type="SAM" id="SignalP"/>
    </source>
</evidence>
<feature type="transmembrane region" description="Helical" evidence="2">
    <location>
        <begin position="179"/>
        <end position="198"/>
    </location>
</feature>
<gene>
    <name evidence="4" type="ordered locus">LCK_p100038</name>
</gene>
<dbReference type="Proteomes" id="UP000002166">
    <property type="component" value="Plasmid pLCK1"/>
</dbReference>
<feature type="transmembrane region" description="Helical" evidence="2">
    <location>
        <begin position="389"/>
        <end position="414"/>
    </location>
</feature>
<keyword evidence="2" id="KW-0472">Membrane</keyword>
<feature type="compositionally biased region" description="Basic and acidic residues" evidence="1">
    <location>
        <begin position="68"/>
        <end position="80"/>
    </location>
</feature>
<feature type="region of interest" description="Disordered" evidence="1">
    <location>
        <begin position="673"/>
        <end position="700"/>
    </location>
</feature>
<reference evidence="4 5" key="1">
    <citation type="journal article" date="2008" name="J. Bacteriol.">
        <title>Complete genome sequence of Leuconostoc citreum KM20.</title>
        <authorList>
            <person name="Kim J.F."/>
            <person name="Jeong H."/>
            <person name="Lee J.-S."/>
            <person name="Choi S.-H."/>
            <person name="Ha M."/>
            <person name="Hur C.-G."/>
            <person name="Kim J.-S."/>
            <person name="Lee S."/>
            <person name="Park H.-S."/>
            <person name="Park Y.-H."/>
            <person name="Oh T.K."/>
        </authorList>
    </citation>
    <scope>NUCLEOTIDE SEQUENCE [LARGE SCALE GENOMIC DNA]</scope>
    <source>
        <strain evidence="4 5">KM20</strain>
    </source>
</reference>
<keyword evidence="4" id="KW-0614">Plasmid</keyword>
<feature type="signal peptide" evidence="3">
    <location>
        <begin position="1"/>
        <end position="38"/>
    </location>
</feature>
<geneLocation type="plasmid" evidence="4 5">
    <name>pLCK1</name>
</geneLocation>
<proteinExistence type="predicted"/>
<feature type="region of interest" description="Disordered" evidence="1">
    <location>
        <begin position="68"/>
        <end position="89"/>
    </location>
</feature>
<dbReference type="NCBIfam" id="NF046089">
    <property type="entry name" value="CD3337_EF1877"/>
    <property type="match status" value="1"/>
</dbReference>
<evidence type="ECO:0000256" key="1">
    <source>
        <dbReference type="SAM" id="MobiDB-lite"/>
    </source>
</evidence>
<keyword evidence="2" id="KW-1133">Transmembrane helix</keyword>
<evidence type="ECO:0000313" key="5">
    <source>
        <dbReference type="Proteomes" id="UP000002166"/>
    </source>
</evidence>
<feature type="compositionally biased region" description="Basic and acidic residues" evidence="1">
    <location>
        <begin position="648"/>
        <end position="660"/>
    </location>
</feature>
<organism evidence="4 5">
    <name type="scientific">Leuconostoc citreum (strain KM20)</name>
    <dbReference type="NCBI Taxonomy" id="349519"/>
    <lineage>
        <taxon>Bacteria</taxon>
        <taxon>Bacillati</taxon>
        <taxon>Bacillota</taxon>
        <taxon>Bacilli</taxon>
        <taxon>Lactobacillales</taxon>
        <taxon>Lactobacillaceae</taxon>
        <taxon>Leuconostoc</taxon>
    </lineage>
</organism>
<feature type="compositionally biased region" description="Polar residues" evidence="1">
    <location>
        <begin position="583"/>
        <end position="594"/>
    </location>
</feature>
<sequence length="700" mass="78233">MMIEMMKGKHMQIKFCRKLIILASFLFVLGFAQTQVSADDSSSSSSTLVNQDMLNAIDDASKQADKAVDEVTSDAEKKSGDTNTTDTSFKASDAQNINKLNDSLFSWQPYSEKIGVTDLANNTGMGLAKFFWYLNTLIYQINDELLSALSNDGNLSKAFTQAQNAVSGKVKSIFDQGKLLFGGLAIIVLAITGFMHFASGRTSSAVRMVVNFVSILLVATLWYGNGNELFNQINEASDAGQAQMLKVIGNSNDNVKPGDTLRVGYFERSIERPYFLMNYGQATADAVSKKGYSPYQLISTNAQRDDEKVQTQVTQLKKKFPTMGKNNSFNKAGMSLVAIMVSVVNAIPYDAVALFNIFVMVIELALYLLSPFVLVMALFPQFSRNGYKIVGTTIMWGIAKIGAGFLIVLVGALQTFTDSFIPATNFGSYAVNALLFFFLVFIVYKYRGKLFEFVGVSYSRIEGQMPQAMRLSNLREKGRSIKQSSVGQKISQMGPMQRMSQRRDVRDEMKNKQADEKRQQNLSRVRDQLLGKEQAKTQKLSDKNKKPLTVDEFKKPMDSKKSDDTKQSAVEKDGVHLPKSNFEAKQTNSRVNNPKSKDNGSDSQKEVAKKREAIKRQLYGAPATQSQPKTLNKVPDNHNNFEQPKTPKRQEIANDQKKTVDCDKIARELLAERDKQKEQKQKLRDEKVSQLKNKFGKDNS</sequence>
<feature type="compositionally biased region" description="Basic and acidic residues" evidence="1">
    <location>
        <begin position="501"/>
        <end position="576"/>
    </location>
</feature>
<name>B1N0N6_LEUCK</name>
<dbReference type="InterPro" id="IPR058112">
    <property type="entry name" value="CD3337_EF1877-like"/>
</dbReference>
<dbReference type="HOGENOM" id="CLU_398909_0_0_9"/>
<evidence type="ECO:0000256" key="2">
    <source>
        <dbReference type="SAM" id="Phobius"/>
    </source>
</evidence>
<feature type="transmembrane region" description="Helical" evidence="2">
    <location>
        <begin position="353"/>
        <end position="377"/>
    </location>
</feature>